<dbReference type="Pfam" id="PF07679">
    <property type="entry name" value="I-set"/>
    <property type="match status" value="1"/>
</dbReference>
<name>A0A368FD91_ANCCA</name>
<dbReference type="STRING" id="29170.A0A368FD91"/>
<feature type="domain" description="Immunoglobulin I-set" evidence="2">
    <location>
        <begin position="54"/>
        <end position="92"/>
    </location>
</feature>
<dbReference type="Proteomes" id="UP000252519">
    <property type="component" value="Unassembled WGS sequence"/>
</dbReference>
<gene>
    <name evidence="3" type="ORF">ANCCAN_25402</name>
</gene>
<protein>
    <recommendedName>
        <fullName evidence="2">Immunoglobulin I-set domain-containing protein</fullName>
    </recommendedName>
</protein>
<keyword evidence="4" id="KW-1185">Reference proteome</keyword>
<evidence type="ECO:0000313" key="4">
    <source>
        <dbReference type="Proteomes" id="UP000252519"/>
    </source>
</evidence>
<dbReference type="AlphaFoldDB" id="A0A368FD91"/>
<feature type="region of interest" description="Disordered" evidence="1">
    <location>
        <begin position="1"/>
        <end position="44"/>
    </location>
</feature>
<dbReference type="EMBL" id="JOJR01002277">
    <property type="protein sequence ID" value="RCN28850.1"/>
    <property type="molecule type" value="Genomic_DNA"/>
</dbReference>
<comment type="caution">
    <text evidence="3">The sequence shown here is derived from an EMBL/GenBank/DDBJ whole genome shotgun (WGS) entry which is preliminary data.</text>
</comment>
<evidence type="ECO:0000256" key="1">
    <source>
        <dbReference type="SAM" id="MobiDB-lite"/>
    </source>
</evidence>
<accession>A0A368FD91</accession>
<dbReference type="Gene3D" id="2.60.40.10">
    <property type="entry name" value="Immunoglobulins"/>
    <property type="match status" value="1"/>
</dbReference>
<dbReference type="OrthoDB" id="114660at2759"/>
<dbReference type="InterPro" id="IPR036179">
    <property type="entry name" value="Ig-like_dom_sf"/>
</dbReference>
<feature type="compositionally biased region" description="Basic and acidic residues" evidence="1">
    <location>
        <begin position="8"/>
        <end position="17"/>
    </location>
</feature>
<evidence type="ECO:0000259" key="2">
    <source>
        <dbReference type="Pfam" id="PF07679"/>
    </source>
</evidence>
<evidence type="ECO:0000313" key="3">
    <source>
        <dbReference type="EMBL" id="RCN28850.1"/>
    </source>
</evidence>
<proteinExistence type="predicted"/>
<dbReference type="SUPFAM" id="SSF48726">
    <property type="entry name" value="Immunoglobulin"/>
    <property type="match status" value="1"/>
</dbReference>
<reference evidence="3 4" key="1">
    <citation type="submission" date="2014-10" db="EMBL/GenBank/DDBJ databases">
        <title>Draft genome of the hookworm Ancylostoma caninum.</title>
        <authorList>
            <person name="Mitreva M."/>
        </authorList>
    </citation>
    <scope>NUCLEOTIDE SEQUENCE [LARGE SCALE GENOMIC DNA]</scope>
    <source>
        <strain evidence="3 4">Baltimore</strain>
    </source>
</reference>
<sequence>MAFQRATRVHDGKRENGGEGNSSEIKGISSCDVPRATPKRREDAVNSVLPEMEEDGWYRLIISPVTPAHTGVYTAVAVNEVGESRTSATLHVVPSTTARTSTHEDMLQEDVYERIGRPTERTEEVVRRESMQYSETTSLPAPRELETTKTTTDKRWVEVRLQALTHVRLLLLSYSEENNFARTYLPP</sequence>
<dbReference type="InterPro" id="IPR013098">
    <property type="entry name" value="Ig_I-set"/>
</dbReference>
<dbReference type="InterPro" id="IPR013783">
    <property type="entry name" value="Ig-like_fold"/>
</dbReference>
<feature type="non-terminal residue" evidence="3">
    <location>
        <position position="187"/>
    </location>
</feature>
<organism evidence="3 4">
    <name type="scientific">Ancylostoma caninum</name>
    <name type="common">Dog hookworm</name>
    <dbReference type="NCBI Taxonomy" id="29170"/>
    <lineage>
        <taxon>Eukaryota</taxon>
        <taxon>Metazoa</taxon>
        <taxon>Ecdysozoa</taxon>
        <taxon>Nematoda</taxon>
        <taxon>Chromadorea</taxon>
        <taxon>Rhabditida</taxon>
        <taxon>Rhabditina</taxon>
        <taxon>Rhabditomorpha</taxon>
        <taxon>Strongyloidea</taxon>
        <taxon>Ancylostomatidae</taxon>
        <taxon>Ancylostomatinae</taxon>
        <taxon>Ancylostoma</taxon>
    </lineage>
</organism>